<reference evidence="2" key="1">
    <citation type="journal article" date="2024" name="Proc. Natl. Acad. Sci. U.S.A.">
        <title>Extraordinary preservation of gene collinearity over three hundred million years revealed in homosporous lycophytes.</title>
        <authorList>
            <person name="Li C."/>
            <person name="Wickell D."/>
            <person name="Kuo L.Y."/>
            <person name="Chen X."/>
            <person name="Nie B."/>
            <person name="Liao X."/>
            <person name="Peng D."/>
            <person name="Ji J."/>
            <person name="Jenkins J."/>
            <person name="Williams M."/>
            <person name="Shu S."/>
            <person name="Plott C."/>
            <person name="Barry K."/>
            <person name="Rajasekar S."/>
            <person name="Grimwood J."/>
            <person name="Han X."/>
            <person name="Sun S."/>
            <person name="Hou Z."/>
            <person name="He W."/>
            <person name="Dai G."/>
            <person name="Sun C."/>
            <person name="Schmutz J."/>
            <person name="Leebens-Mack J.H."/>
            <person name="Li F.W."/>
            <person name="Wang L."/>
        </authorList>
    </citation>
    <scope>NUCLEOTIDE SEQUENCE [LARGE SCALE GENOMIC DNA]</scope>
    <source>
        <strain evidence="2">cv. PW_Plant_1</strain>
    </source>
</reference>
<accession>A0ACC2DQQ8</accession>
<protein>
    <submittedName>
        <fullName evidence="1">Uncharacterized protein</fullName>
    </submittedName>
</protein>
<dbReference type="EMBL" id="CM055096">
    <property type="protein sequence ID" value="KAJ7556594.1"/>
    <property type="molecule type" value="Genomic_DNA"/>
</dbReference>
<keyword evidence="2" id="KW-1185">Reference proteome</keyword>
<gene>
    <name evidence="1" type="ORF">O6H91_05G089500</name>
</gene>
<organism evidence="1 2">
    <name type="scientific">Diphasiastrum complanatum</name>
    <name type="common">Issler's clubmoss</name>
    <name type="synonym">Lycopodium complanatum</name>
    <dbReference type="NCBI Taxonomy" id="34168"/>
    <lineage>
        <taxon>Eukaryota</taxon>
        <taxon>Viridiplantae</taxon>
        <taxon>Streptophyta</taxon>
        <taxon>Embryophyta</taxon>
        <taxon>Tracheophyta</taxon>
        <taxon>Lycopodiopsida</taxon>
        <taxon>Lycopodiales</taxon>
        <taxon>Lycopodiaceae</taxon>
        <taxon>Lycopodioideae</taxon>
        <taxon>Diphasiastrum</taxon>
    </lineage>
</organism>
<evidence type="ECO:0000313" key="1">
    <source>
        <dbReference type="EMBL" id="KAJ7556594.1"/>
    </source>
</evidence>
<evidence type="ECO:0000313" key="2">
    <source>
        <dbReference type="Proteomes" id="UP001162992"/>
    </source>
</evidence>
<sequence>MRLGGMVGSGSFVSFFSSWSPGTALTTQVLLPLYNNTRLTPFAKKATTCSLNQLNPKIASKASIFKIVNVSRFFQAPREIGKLVANLQVVIVPFAVSTQIGVTFSSHWMSNSPVNFSDK</sequence>
<name>A0ACC2DQQ8_DIPCM</name>
<comment type="caution">
    <text evidence="1">The sequence shown here is derived from an EMBL/GenBank/DDBJ whole genome shotgun (WGS) entry which is preliminary data.</text>
</comment>
<proteinExistence type="predicted"/>
<dbReference type="Proteomes" id="UP001162992">
    <property type="component" value="Chromosome 5"/>
</dbReference>